<feature type="binding site" evidence="5">
    <location>
        <position position="380"/>
    </location>
    <ligand>
        <name>pyridoxal 5'-phosphate</name>
        <dbReference type="ChEBI" id="CHEBI:597326"/>
    </ligand>
</feature>
<dbReference type="EMBL" id="FPIW01000013">
    <property type="protein sequence ID" value="SFW37711.1"/>
    <property type="molecule type" value="Genomic_DNA"/>
</dbReference>
<proteinExistence type="inferred from homology"/>
<reference evidence="11" key="1">
    <citation type="submission" date="2016-11" db="EMBL/GenBank/DDBJ databases">
        <authorList>
            <person name="Jaros S."/>
            <person name="Januszkiewicz K."/>
            <person name="Wedrychowicz H."/>
        </authorList>
    </citation>
    <scope>NUCLEOTIDE SEQUENCE [LARGE SCALE GENOMIC DNA]</scope>
    <source>
        <strain evidence="11">DSM 7057</strain>
    </source>
</reference>
<evidence type="ECO:0000256" key="7">
    <source>
        <dbReference type="PIRSR" id="PIRSR600183-50"/>
    </source>
</evidence>
<dbReference type="HAMAP" id="MF_02120">
    <property type="entry name" value="LysA"/>
    <property type="match status" value="1"/>
</dbReference>
<dbReference type="GO" id="GO:0030170">
    <property type="term" value="F:pyridoxal phosphate binding"/>
    <property type="evidence" value="ECO:0007669"/>
    <property type="project" value="UniProtKB-UniRule"/>
</dbReference>
<dbReference type="SUPFAM" id="SSF50621">
    <property type="entry name" value="Alanine racemase C-terminal domain-like"/>
    <property type="match status" value="1"/>
</dbReference>
<comment type="function">
    <text evidence="5">Specifically catalyzes the decarboxylation of meso-diaminopimelate (meso-DAP) to L-lysine.</text>
</comment>
<keyword evidence="3 5" id="KW-0663">Pyridoxal phosphate</keyword>
<gene>
    <name evidence="5" type="primary">lysA</name>
    <name evidence="10" type="ORF">SAMN02910291_01070</name>
</gene>
<feature type="binding site" evidence="5">
    <location>
        <position position="282"/>
    </location>
    <ligand>
        <name>substrate</name>
    </ligand>
</feature>
<feature type="binding site" evidence="5">
    <location>
        <position position="352"/>
    </location>
    <ligand>
        <name>substrate</name>
    </ligand>
</feature>
<accession>A0AA94HSR2</accession>
<feature type="domain" description="Orn/DAP/Arg decarboxylase 2 N-terminal" evidence="9">
    <location>
        <begin position="56"/>
        <end position="286"/>
    </location>
</feature>
<feature type="binding site" evidence="5">
    <location>
        <position position="236"/>
    </location>
    <ligand>
        <name>pyridoxal 5'-phosphate</name>
        <dbReference type="ChEBI" id="CHEBI:597326"/>
    </ligand>
</feature>
<keyword evidence="5" id="KW-0028">Amino-acid biosynthesis</keyword>
<dbReference type="InterPro" id="IPR000183">
    <property type="entry name" value="Orn/DAP/Arg_de-COase"/>
</dbReference>
<dbReference type="AlphaFoldDB" id="A0AA94HSR2"/>
<feature type="binding site" evidence="5">
    <location>
        <position position="380"/>
    </location>
    <ligand>
        <name>substrate</name>
    </ligand>
</feature>
<dbReference type="SUPFAM" id="SSF51419">
    <property type="entry name" value="PLP-binding barrel"/>
    <property type="match status" value="1"/>
</dbReference>
<dbReference type="CDD" id="cd06828">
    <property type="entry name" value="PLPDE_III_DapDC"/>
    <property type="match status" value="1"/>
</dbReference>
<dbReference type="PANTHER" id="PTHR43727:SF2">
    <property type="entry name" value="GROUP IV DECARBOXYLASE"/>
    <property type="match status" value="1"/>
</dbReference>
<keyword evidence="5 8" id="KW-0457">Lysine biosynthesis</keyword>
<evidence type="ECO:0000256" key="1">
    <source>
        <dbReference type="ARBA" id="ARBA00001933"/>
    </source>
</evidence>
<evidence type="ECO:0000256" key="5">
    <source>
        <dbReference type="HAMAP-Rule" id="MF_02120"/>
    </source>
</evidence>
<evidence type="ECO:0000256" key="2">
    <source>
        <dbReference type="ARBA" id="ARBA00022793"/>
    </source>
</evidence>
<keyword evidence="4 5" id="KW-0456">Lyase</keyword>
<comment type="pathway">
    <text evidence="5 8">Amino-acid biosynthesis; L-lysine biosynthesis via DAP pathway; L-lysine from DL-2,6-diaminopimelate: step 1/1.</text>
</comment>
<dbReference type="InterPro" id="IPR022644">
    <property type="entry name" value="De-COase2_N"/>
</dbReference>
<evidence type="ECO:0000256" key="4">
    <source>
        <dbReference type="ARBA" id="ARBA00023239"/>
    </source>
</evidence>
<comment type="catalytic activity">
    <reaction evidence="5 8">
        <text>meso-2,6-diaminopimelate + H(+) = L-lysine + CO2</text>
        <dbReference type="Rhea" id="RHEA:15101"/>
        <dbReference type="ChEBI" id="CHEBI:15378"/>
        <dbReference type="ChEBI" id="CHEBI:16526"/>
        <dbReference type="ChEBI" id="CHEBI:32551"/>
        <dbReference type="ChEBI" id="CHEBI:57791"/>
        <dbReference type="EC" id="4.1.1.20"/>
    </reaction>
</comment>
<dbReference type="FunFam" id="3.20.20.10:FF:000003">
    <property type="entry name" value="Diaminopimelate decarboxylase"/>
    <property type="match status" value="1"/>
</dbReference>
<dbReference type="PRINTS" id="PR01181">
    <property type="entry name" value="DAPDCRBXLASE"/>
</dbReference>
<dbReference type="GO" id="GO:0008836">
    <property type="term" value="F:diaminopimelate decarboxylase activity"/>
    <property type="evidence" value="ECO:0007669"/>
    <property type="project" value="UniProtKB-UniRule"/>
</dbReference>
<dbReference type="PRINTS" id="PR01179">
    <property type="entry name" value="ODADCRBXLASE"/>
</dbReference>
<evidence type="ECO:0000313" key="11">
    <source>
        <dbReference type="Proteomes" id="UP000182680"/>
    </source>
</evidence>
<dbReference type="InterPro" id="IPR009006">
    <property type="entry name" value="Ala_racemase/Decarboxylase_C"/>
</dbReference>
<evidence type="ECO:0000259" key="9">
    <source>
        <dbReference type="Pfam" id="PF02784"/>
    </source>
</evidence>
<dbReference type="Proteomes" id="UP000182680">
    <property type="component" value="Unassembled WGS sequence"/>
</dbReference>
<name>A0AA94HSR2_DESDE</name>
<evidence type="ECO:0000256" key="8">
    <source>
        <dbReference type="RuleBase" id="RU003738"/>
    </source>
</evidence>
<organism evidence="10 11">
    <name type="scientific">Desulfovibrio desulfuricans</name>
    <dbReference type="NCBI Taxonomy" id="876"/>
    <lineage>
        <taxon>Bacteria</taxon>
        <taxon>Pseudomonadati</taxon>
        <taxon>Thermodesulfobacteriota</taxon>
        <taxon>Desulfovibrionia</taxon>
        <taxon>Desulfovibrionales</taxon>
        <taxon>Desulfovibrionaceae</taxon>
        <taxon>Desulfovibrio</taxon>
    </lineage>
</organism>
<evidence type="ECO:0000313" key="10">
    <source>
        <dbReference type="EMBL" id="SFW37711.1"/>
    </source>
</evidence>
<comment type="subunit">
    <text evidence="5">Homodimer.</text>
</comment>
<dbReference type="RefSeq" id="WP_072311608.1">
    <property type="nucleotide sequence ID" value="NZ_FPIW01000013.1"/>
</dbReference>
<dbReference type="Gene3D" id="3.20.20.10">
    <property type="entry name" value="Alanine racemase"/>
    <property type="match status" value="1"/>
</dbReference>
<protein>
    <recommendedName>
        <fullName evidence="5 6">Diaminopimelate decarboxylase</fullName>
        <shortName evidence="5">DAP decarboxylase</shortName>
        <shortName evidence="5">DAPDC</shortName>
        <ecNumber evidence="5 6">4.1.1.20</ecNumber>
    </recommendedName>
</protein>
<dbReference type="NCBIfam" id="TIGR01048">
    <property type="entry name" value="lysA"/>
    <property type="match status" value="1"/>
</dbReference>
<comment type="similarity">
    <text evidence="5">Belongs to the Orn/Lys/Arg decarboxylase class-II family. LysA subfamily.</text>
</comment>
<dbReference type="EC" id="4.1.1.20" evidence="5 6"/>
<comment type="caution">
    <text evidence="10">The sequence shown here is derived from an EMBL/GenBank/DDBJ whole genome shotgun (WGS) entry which is preliminary data.</text>
</comment>
<evidence type="ECO:0000256" key="6">
    <source>
        <dbReference type="NCBIfam" id="TIGR01048"/>
    </source>
</evidence>
<feature type="binding site" evidence="5">
    <location>
        <position position="318"/>
    </location>
    <ligand>
        <name>substrate</name>
    </ligand>
</feature>
<keyword evidence="2 5" id="KW-0210">Decarboxylase</keyword>
<dbReference type="Pfam" id="PF02784">
    <property type="entry name" value="Orn_Arg_deC_N"/>
    <property type="match status" value="1"/>
</dbReference>
<dbReference type="Gene3D" id="2.40.37.10">
    <property type="entry name" value="Lyase, Ornithine Decarboxylase, Chain A, domain 1"/>
    <property type="match status" value="1"/>
</dbReference>
<comment type="cofactor">
    <cofactor evidence="1 5 7 8">
        <name>pyridoxal 5'-phosphate</name>
        <dbReference type="ChEBI" id="CHEBI:597326"/>
    </cofactor>
</comment>
<dbReference type="GO" id="GO:0009089">
    <property type="term" value="P:lysine biosynthetic process via diaminopimelate"/>
    <property type="evidence" value="ECO:0007669"/>
    <property type="project" value="UniProtKB-UniRule"/>
</dbReference>
<dbReference type="InterPro" id="IPR029066">
    <property type="entry name" value="PLP-binding_barrel"/>
</dbReference>
<dbReference type="InterPro" id="IPR002986">
    <property type="entry name" value="DAP_deCOOHase_LysA"/>
</dbReference>
<feature type="active site" description="Proton donor" evidence="7">
    <location>
        <position position="351"/>
    </location>
</feature>
<evidence type="ECO:0000256" key="3">
    <source>
        <dbReference type="ARBA" id="ARBA00022898"/>
    </source>
</evidence>
<feature type="modified residue" description="N6-(pyridoxal phosphate)lysine" evidence="5 7">
    <location>
        <position position="62"/>
    </location>
</feature>
<sequence>MSDIRSSYTDQLQFYGRHTPRELAETFGTPLYVYNENVLRQRCRDLMGLSSHPGFGVNYSVKANSNPVLLRMAREEGLVVDAMSPGELHMDLLAGFTPGQILYISNNNSVEELQNALKHGLLISVDSVAQLDDLGRINKGGKVMIRFNPGIGAGHHAKVVTAGKETKFGVNPEQMDDVFALLQKHDMTLAGINQHIGSLFMEAGGYLDAAEVLLRLAEQLPQGALQNLEIIDFGGGFGIPYRKYEGQPRLDTGELGSRLHALISAWAEKTGYTGRFLIEPGRYVAAECGVLLGRVHAVKNNSEKRYAGTDLGFNVLVRPAMYDSFHDVEIYGENSHEKRETMVQTVVGNICESGDILAKDRELPEIVEGDVLGILDAGAYGFTMSSNYNQRLRPAEVLIQSDGTARLIRRRESPDDLARCLEGLI</sequence>
<feature type="binding site" evidence="5">
    <location>
        <begin position="279"/>
        <end position="282"/>
    </location>
    <ligand>
        <name>pyridoxal 5'-phosphate</name>
        <dbReference type="ChEBI" id="CHEBI:597326"/>
    </ligand>
</feature>
<dbReference type="PANTHER" id="PTHR43727">
    <property type="entry name" value="DIAMINOPIMELATE DECARBOXYLASE"/>
    <property type="match status" value="1"/>
</dbReference>
<feature type="binding site" evidence="5">
    <location>
        <position position="322"/>
    </location>
    <ligand>
        <name>substrate</name>
    </ligand>
</feature>